<protein>
    <recommendedName>
        <fullName evidence="1">WxL domain-containing protein</fullName>
    </recommendedName>
</protein>
<gene>
    <name evidence="2" type="ORF">FC34_GL001302</name>
</gene>
<accession>A0A0R2AWK4</accession>
<comment type="caution">
    <text evidence="2">The sequence shown here is derived from an EMBL/GenBank/DDBJ whole genome shotgun (WGS) entry which is preliminary data.</text>
</comment>
<evidence type="ECO:0000313" key="3">
    <source>
        <dbReference type="Proteomes" id="UP000051672"/>
    </source>
</evidence>
<dbReference type="PATRIC" id="fig|1423727.3.peg.1322"/>
<proteinExistence type="predicted"/>
<feature type="domain" description="WxL" evidence="1">
    <location>
        <begin position="25"/>
        <end position="150"/>
    </location>
</feature>
<dbReference type="Proteomes" id="UP000051672">
    <property type="component" value="Unassembled WGS sequence"/>
</dbReference>
<dbReference type="InterPro" id="IPR027994">
    <property type="entry name" value="WxL_dom"/>
</dbReference>
<evidence type="ECO:0000313" key="2">
    <source>
        <dbReference type="EMBL" id="KRM71645.1"/>
    </source>
</evidence>
<dbReference type="EMBL" id="AYZQ01000003">
    <property type="protein sequence ID" value="KRM71645.1"/>
    <property type="molecule type" value="Genomic_DNA"/>
</dbReference>
<name>A0A0R2AWK4_9LACO</name>
<dbReference type="Pfam" id="PF13731">
    <property type="entry name" value="WxL"/>
    <property type="match status" value="1"/>
</dbReference>
<evidence type="ECO:0000259" key="1">
    <source>
        <dbReference type="Pfam" id="PF13731"/>
    </source>
</evidence>
<dbReference type="AlphaFoldDB" id="A0A0R2AWK4"/>
<reference evidence="2 3" key="1">
    <citation type="journal article" date="2015" name="Genome Announc.">
        <title>Expanding the biotechnology potential of lactobacilli through comparative genomics of 213 strains and associated genera.</title>
        <authorList>
            <person name="Sun Z."/>
            <person name="Harris H.M."/>
            <person name="McCann A."/>
            <person name="Guo C."/>
            <person name="Argimon S."/>
            <person name="Zhang W."/>
            <person name="Yang X."/>
            <person name="Jeffery I.B."/>
            <person name="Cooney J.C."/>
            <person name="Kagawa T.F."/>
            <person name="Liu W."/>
            <person name="Song Y."/>
            <person name="Salvetti E."/>
            <person name="Wrobel A."/>
            <person name="Rasinkangas P."/>
            <person name="Parkhill J."/>
            <person name="Rea M.C."/>
            <person name="O'Sullivan O."/>
            <person name="Ritari J."/>
            <person name="Douillard F.P."/>
            <person name="Paul Ross R."/>
            <person name="Yang R."/>
            <person name="Briner A.E."/>
            <person name="Felis G.E."/>
            <person name="de Vos W.M."/>
            <person name="Barrangou R."/>
            <person name="Klaenhammer T.R."/>
            <person name="Caufield P.W."/>
            <person name="Cui Y."/>
            <person name="Zhang H."/>
            <person name="O'Toole P.W."/>
        </authorList>
    </citation>
    <scope>NUCLEOTIDE SEQUENCE [LARGE SCALE GENOMIC DNA]</scope>
    <source>
        <strain evidence="2 3">DSM 23927</strain>
    </source>
</reference>
<keyword evidence="3" id="KW-1185">Reference proteome</keyword>
<organism evidence="2 3">
    <name type="scientific">Lacticaseibacillus brantae DSM 23927</name>
    <dbReference type="NCBI Taxonomy" id="1423727"/>
    <lineage>
        <taxon>Bacteria</taxon>
        <taxon>Bacillati</taxon>
        <taxon>Bacillota</taxon>
        <taxon>Bacilli</taxon>
        <taxon>Lactobacillales</taxon>
        <taxon>Lactobacillaceae</taxon>
        <taxon>Lacticaseibacillus</taxon>
    </lineage>
</organism>
<sequence length="155" mass="16293">MEIKSLYPSASEHKVNFLLNSGLSFPVSVDDYTGTQAGWQLRASMTGFSVPNAPAATDLTGGLYFSNPDVTGEIPETLATGNALTTIRTGANGHEYGPQVPILSAAPGKGMGHNTADFALPDVRLLLAFNVLARPQRYSATILWTLADTPTAVGV</sequence>